<sequence length="203" mass="23078">MMITAGVHGKELASIYAAERFVGMLKREELLIHKGLVVIIPLVNRIAYKLRIRGKPDLNRTFPKNPSDYSRHPISNAIYQLAMRIRPEWYIDLHEANGLSQLNPKVLGQTLIVDPKSPAITIAKSIALNMNRSIKSSTRHFMVRQRNLPGSGRSAAFRCFQAKSITVETSWELPFHERVNYQMSILLSILKEASIIQPQPFSM</sequence>
<keyword evidence="2" id="KW-0479">Metal-binding</keyword>
<dbReference type="GO" id="GO:0016788">
    <property type="term" value="F:hydrolase activity, acting on ester bonds"/>
    <property type="evidence" value="ECO:0007669"/>
    <property type="project" value="InterPro"/>
</dbReference>
<evidence type="ECO:0000259" key="5">
    <source>
        <dbReference type="Pfam" id="PF24827"/>
    </source>
</evidence>
<dbReference type="Pfam" id="PF24827">
    <property type="entry name" value="AstE_AspA_cat"/>
    <property type="match status" value="1"/>
</dbReference>
<dbReference type="AlphaFoldDB" id="A0A3G3K543"/>
<keyword evidence="4" id="KW-0862">Zinc</keyword>
<dbReference type="EMBL" id="CP033433">
    <property type="protein sequence ID" value="AYQ75540.1"/>
    <property type="molecule type" value="Genomic_DNA"/>
</dbReference>
<dbReference type="InterPro" id="IPR053138">
    <property type="entry name" value="N-alpha-Ac-DABA_deacetylase"/>
</dbReference>
<keyword evidence="7" id="KW-1185">Reference proteome</keyword>
<proteinExistence type="predicted"/>
<dbReference type="Gene3D" id="3.40.630.10">
    <property type="entry name" value="Zn peptidases"/>
    <property type="match status" value="1"/>
</dbReference>
<comment type="cofactor">
    <cofactor evidence="1">
        <name>Zn(2+)</name>
        <dbReference type="ChEBI" id="CHEBI:29105"/>
    </cofactor>
</comment>
<organism evidence="6 7">
    <name type="scientific">Cohnella candidum</name>
    <dbReference type="NCBI Taxonomy" id="2674991"/>
    <lineage>
        <taxon>Bacteria</taxon>
        <taxon>Bacillati</taxon>
        <taxon>Bacillota</taxon>
        <taxon>Bacilli</taxon>
        <taxon>Bacillales</taxon>
        <taxon>Paenibacillaceae</taxon>
        <taxon>Cohnella</taxon>
    </lineage>
</organism>
<name>A0A3G3K543_9BACL</name>
<evidence type="ECO:0000256" key="4">
    <source>
        <dbReference type="ARBA" id="ARBA00022833"/>
    </source>
</evidence>
<evidence type="ECO:0000313" key="6">
    <source>
        <dbReference type="EMBL" id="AYQ75540.1"/>
    </source>
</evidence>
<dbReference type="PANTHER" id="PTHR37326:SF1">
    <property type="entry name" value="BLL3975 PROTEIN"/>
    <property type="match status" value="1"/>
</dbReference>
<gene>
    <name evidence="6" type="ORF">EAV92_07570</name>
</gene>
<dbReference type="InterPro" id="IPR055438">
    <property type="entry name" value="AstE_AspA_cat"/>
</dbReference>
<evidence type="ECO:0000256" key="2">
    <source>
        <dbReference type="ARBA" id="ARBA00022723"/>
    </source>
</evidence>
<dbReference type="PANTHER" id="PTHR37326">
    <property type="entry name" value="BLL3975 PROTEIN"/>
    <property type="match status" value="1"/>
</dbReference>
<feature type="domain" description="Succinylglutamate desuccinylase/Aspartoacylase catalytic" evidence="5">
    <location>
        <begin position="1"/>
        <end position="103"/>
    </location>
</feature>
<dbReference type="Proteomes" id="UP000269097">
    <property type="component" value="Chromosome"/>
</dbReference>
<evidence type="ECO:0000313" key="7">
    <source>
        <dbReference type="Proteomes" id="UP000269097"/>
    </source>
</evidence>
<protein>
    <submittedName>
        <fullName evidence="6">Deacylase</fullName>
    </submittedName>
</protein>
<dbReference type="GO" id="GO:0046872">
    <property type="term" value="F:metal ion binding"/>
    <property type="evidence" value="ECO:0007669"/>
    <property type="project" value="UniProtKB-KW"/>
</dbReference>
<dbReference type="KEGG" id="coh:EAV92_07570"/>
<accession>A0A3G3K543</accession>
<dbReference type="SUPFAM" id="SSF53187">
    <property type="entry name" value="Zn-dependent exopeptidases"/>
    <property type="match status" value="1"/>
</dbReference>
<reference evidence="6 7" key="1">
    <citation type="submission" date="2018-10" db="EMBL/GenBank/DDBJ databases">
        <title>Genome Sequence of Cohnella sp.</title>
        <authorList>
            <person name="Srinivasan S."/>
            <person name="Kim M.K."/>
        </authorList>
    </citation>
    <scope>NUCLEOTIDE SEQUENCE [LARGE SCALE GENOMIC DNA]</scope>
    <source>
        <strain evidence="6 7">18JY8-7</strain>
    </source>
</reference>
<keyword evidence="3" id="KW-0378">Hydrolase</keyword>
<evidence type="ECO:0000256" key="1">
    <source>
        <dbReference type="ARBA" id="ARBA00001947"/>
    </source>
</evidence>
<evidence type="ECO:0000256" key="3">
    <source>
        <dbReference type="ARBA" id="ARBA00022801"/>
    </source>
</evidence>